<dbReference type="HAMAP" id="MF_00778">
    <property type="entry name" value="SSI"/>
    <property type="match status" value="1"/>
</dbReference>
<dbReference type="RefSeq" id="WP_176160898.1">
    <property type="nucleotide sequence ID" value="NZ_CP054929.1"/>
</dbReference>
<evidence type="ECO:0000256" key="1">
    <source>
        <dbReference type="ARBA" id="ARBA00004613"/>
    </source>
</evidence>
<feature type="chain" id="PRO_5029066984" description="Probable subtilase-type protease inhibitor" evidence="8">
    <location>
        <begin position="29"/>
        <end position="143"/>
    </location>
</feature>
<keyword evidence="12" id="KW-1185">Reference proteome</keyword>
<keyword evidence="7 8" id="KW-1015">Disulfide bond</keyword>
<dbReference type="InterPro" id="IPR000691">
    <property type="entry name" value="Prot_inh_I16_SSI"/>
</dbReference>
<dbReference type="GO" id="GO:0004867">
    <property type="term" value="F:serine-type endopeptidase inhibitor activity"/>
    <property type="evidence" value="ECO:0007669"/>
    <property type="project" value="UniProtKB-UniRule"/>
</dbReference>
<comment type="similarity">
    <text evidence="2 8 9">Belongs to the protease inhibitor I16 (SSI) family.</text>
</comment>
<dbReference type="Proteomes" id="UP000509303">
    <property type="component" value="Chromosome"/>
</dbReference>
<organism evidence="11 12">
    <name type="scientific">Streptomyces buecherae</name>
    <dbReference type="NCBI Taxonomy" id="2763006"/>
    <lineage>
        <taxon>Bacteria</taxon>
        <taxon>Bacillati</taxon>
        <taxon>Actinomycetota</taxon>
        <taxon>Actinomycetes</taxon>
        <taxon>Kitasatosporales</taxon>
        <taxon>Streptomycetaceae</taxon>
        <taxon>Streptomyces</taxon>
    </lineage>
</organism>
<comment type="subcellular location">
    <subcellularLocation>
        <location evidence="1 8">Secreted</location>
    </subcellularLocation>
</comment>
<evidence type="ECO:0000256" key="5">
    <source>
        <dbReference type="ARBA" id="ARBA00022690"/>
    </source>
</evidence>
<dbReference type="PRINTS" id="PR00294">
    <property type="entry name" value="SSBTLNINHBTR"/>
</dbReference>
<dbReference type="Pfam" id="PF00720">
    <property type="entry name" value="SSI"/>
    <property type="match status" value="1"/>
</dbReference>
<protein>
    <recommendedName>
        <fullName evidence="8">Probable subtilase-type protease inhibitor</fullName>
    </recommendedName>
</protein>
<feature type="domain" description="Subtilisin inhibitor" evidence="10">
    <location>
        <begin position="39"/>
        <end position="129"/>
    </location>
</feature>
<dbReference type="SUPFAM" id="SSF55399">
    <property type="entry name" value="Subtilisin inhibitor"/>
    <property type="match status" value="1"/>
</dbReference>
<name>A0A7H8N3Z4_9ACTN</name>
<feature type="disulfide bond" evidence="8">
    <location>
        <begin position="64"/>
        <end position="79"/>
    </location>
</feature>
<dbReference type="PROSITE" id="PS00999">
    <property type="entry name" value="SSI"/>
    <property type="match status" value="1"/>
</dbReference>
<dbReference type="InterPro" id="IPR020054">
    <property type="entry name" value="Prot_inh_SSI_I16_CS"/>
</dbReference>
<dbReference type="Gene3D" id="3.30.350.10">
    <property type="entry name" value="Subtilisin inhibitor-like"/>
    <property type="match status" value="1"/>
</dbReference>
<feature type="disulfide bond" evidence="8">
    <location>
        <begin position="101"/>
        <end position="131"/>
    </location>
</feature>
<gene>
    <name evidence="8" type="primary">sti</name>
    <name evidence="11" type="ORF">HUT08_05945</name>
</gene>
<dbReference type="PROSITE" id="PS51257">
    <property type="entry name" value="PROKAR_LIPOPROTEIN"/>
    <property type="match status" value="1"/>
</dbReference>
<dbReference type="AlphaFoldDB" id="A0A7H8N3Z4"/>
<evidence type="ECO:0000313" key="12">
    <source>
        <dbReference type="Proteomes" id="UP000509303"/>
    </source>
</evidence>
<evidence type="ECO:0000256" key="9">
    <source>
        <dbReference type="RuleBase" id="RU003471"/>
    </source>
</evidence>
<comment type="function">
    <text evidence="8">Strong inhibitor of bacterial serine proteases such as subtilisin.</text>
</comment>
<comment type="subunit">
    <text evidence="3 8">Homodimer.</text>
</comment>
<evidence type="ECO:0000256" key="2">
    <source>
        <dbReference type="ARBA" id="ARBA00010472"/>
    </source>
</evidence>
<dbReference type="InterPro" id="IPR036819">
    <property type="entry name" value="Subtilisin_inhibitor-like_sf"/>
</dbReference>
<keyword evidence="4 8" id="KW-0964">Secreted</keyword>
<proteinExistence type="inferred from homology"/>
<evidence type="ECO:0000256" key="4">
    <source>
        <dbReference type="ARBA" id="ARBA00022525"/>
    </source>
</evidence>
<evidence type="ECO:0000256" key="3">
    <source>
        <dbReference type="ARBA" id="ARBA00011738"/>
    </source>
</evidence>
<evidence type="ECO:0000259" key="10">
    <source>
        <dbReference type="Pfam" id="PF00720"/>
    </source>
</evidence>
<evidence type="ECO:0000256" key="7">
    <source>
        <dbReference type="ARBA" id="ARBA00023157"/>
    </source>
</evidence>
<reference evidence="11 12" key="1">
    <citation type="submission" date="2020-06" db="EMBL/GenBank/DDBJ databases">
        <title>Genome mining for natural products.</title>
        <authorList>
            <person name="Zhang B."/>
            <person name="Shi J."/>
            <person name="Ge H."/>
        </authorList>
    </citation>
    <scope>NUCLEOTIDE SEQUENCE [LARGE SCALE GENOMIC DNA]</scope>
    <source>
        <strain evidence="11 12">NA00687</strain>
    </source>
</reference>
<keyword evidence="6 8" id="KW-0722">Serine protease inhibitor</keyword>
<keyword evidence="8" id="KW-0732">Signal</keyword>
<evidence type="ECO:0000313" key="11">
    <source>
        <dbReference type="EMBL" id="QKW49165.1"/>
    </source>
</evidence>
<sequence length="143" mass="14381" precursor="true">MRKITGGLALAAALSIGCLATTAGTAHAAPAGTTSLYPPSSLVLSVAPGEDATAVATRAVTLTCQPKAGGSHPAPTAACAELGVTGADFAHMTESADGSFCTREYDPVTVVAQGVWEGRNVSFTHTFGNSCLQQAARGTVFHF</sequence>
<dbReference type="InterPro" id="IPR023549">
    <property type="entry name" value="Subtilisin_inhibitor"/>
</dbReference>
<feature type="signal peptide" evidence="8">
    <location>
        <begin position="1"/>
        <end position="28"/>
    </location>
</feature>
<accession>A0A7H8N3Z4</accession>
<dbReference type="EMBL" id="CP054929">
    <property type="protein sequence ID" value="QKW49165.1"/>
    <property type="molecule type" value="Genomic_DNA"/>
</dbReference>
<keyword evidence="5 8" id="KW-0646">Protease inhibitor</keyword>
<evidence type="ECO:0000256" key="8">
    <source>
        <dbReference type="HAMAP-Rule" id="MF_00778"/>
    </source>
</evidence>
<feature type="site" description="Reactive bond" evidence="8">
    <location>
        <begin position="103"/>
        <end position="104"/>
    </location>
</feature>
<evidence type="ECO:0000256" key="6">
    <source>
        <dbReference type="ARBA" id="ARBA00022900"/>
    </source>
</evidence>
<dbReference type="GO" id="GO:0005576">
    <property type="term" value="C:extracellular region"/>
    <property type="evidence" value="ECO:0007669"/>
    <property type="project" value="UniProtKB-SubCell"/>
</dbReference>